<dbReference type="InterPro" id="IPR002104">
    <property type="entry name" value="Integrase_catalytic"/>
</dbReference>
<dbReference type="InterPro" id="IPR010998">
    <property type="entry name" value="Integrase_recombinase_N"/>
</dbReference>
<dbReference type="GO" id="GO:0003677">
    <property type="term" value="F:DNA binding"/>
    <property type="evidence" value="ECO:0007669"/>
    <property type="project" value="UniProtKB-UniRule"/>
</dbReference>
<feature type="domain" description="Tyr recombinase" evidence="4">
    <location>
        <begin position="164"/>
        <end position="284"/>
    </location>
</feature>
<dbReference type="InterPro" id="IPR013762">
    <property type="entry name" value="Integrase-like_cat_sf"/>
</dbReference>
<dbReference type="PROSITE" id="PS51900">
    <property type="entry name" value="CB"/>
    <property type="match status" value="1"/>
</dbReference>
<dbReference type="CDD" id="cd00397">
    <property type="entry name" value="DNA_BRE_C"/>
    <property type="match status" value="1"/>
</dbReference>
<dbReference type="GO" id="GO:0006310">
    <property type="term" value="P:DNA recombination"/>
    <property type="evidence" value="ECO:0007669"/>
    <property type="project" value="UniProtKB-KW"/>
</dbReference>
<dbReference type="Proteomes" id="UP000008710">
    <property type="component" value="Plasmid pRHL1"/>
</dbReference>
<dbReference type="InterPro" id="IPR011010">
    <property type="entry name" value="DNA_brk_join_enz"/>
</dbReference>
<accession>Q0RX14</accession>
<name>Q0RX14_RHOJR</name>
<keyword evidence="6" id="KW-0614">Plasmid</keyword>
<dbReference type="Gene3D" id="1.10.150.130">
    <property type="match status" value="1"/>
</dbReference>
<dbReference type="Pfam" id="PF00589">
    <property type="entry name" value="Phage_integrase"/>
    <property type="match status" value="1"/>
</dbReference>
<gene>
    <name evidence="6" type="ordered locus">RHA1_ro09129</name>
</gene>
<geneLocation type="plasmid" evidence="6 7">
    <name>pRHL1</name>
</geneLocation>
<evidence type="ECO:0000259" key="4">
    <source>
        <dbReference type="PROSITE" id="PS51898"/>
    </source>
</evidence>
<proteinExistence type="predicted"/>
<dbReference type="PROSITE" id="PS51898">
    <property type="entry name" value="TYR_RECOMBINASE"/>
    <property type="match status" value="1"/>
</dbReference>
<evidence type="ECO:0000256" key="2">
    <source>
        <dbReference type="ARBA" id="ARBA00023172"/>
    </source>
</evidence>
<keyword evidence="2" id="KW-0233">DNA recombination</keyword>
<keyword evidence="1 3" id="KW-0238">DNA-binding</keyword>
<evidence type="ECO:0000256" key="1">
    <source>
        <dbReference type="ARBA" id="ARBA00023125"/>
    </source>
</evidence>
<sequence length="284" mass="31346">MSITVLVAWNHAGGRLFVPRCHHELRGPVDCVDDLGGEVAGPVPARAAEWLRIWTDLGRAPRTIDAYARGLAEYLLACEREGVDPVAATRAQIALFVRELRTRPSRRGTNVVALDSGSGLANATLLPRLVPVQLFYDFLVEEGIRYTAGRHFGGQSRPLVPRMINLSWIPCEAEWLQLLDVFRLEPIRNPLMLALAYELALRREELCSLRTDDLDPAHRMLRVRAETTKTRRGRVVAYSAATGCCCRATSPTGPGSCGEVDSFDDAPACAAHQQAHRSRRDGPT</sequence>
<organism evidence="6 7">
    <name type="scientific">Rhodococcus jostii (strain RHA1)</name>
    <dbReference type="NCBI Taxonomy" id="101510"/>
    <lineage>
        <taxon>Bacteria</taxon>
        <taxon>Bacillati</taxon>
        <taxon>Actinomycetota</taxon>
        <taxon>Actinomycetes</taxon>
        <taxon>Mycobacteriales</taxon>
        <taxon>Nocardiaceae</taxon>
        <taxon>Rhodococcus</taxon>
    </lineage>
</organism>
<evidence type="ECO:0000313" key="6">
    <source>
        <dbReference type="EMBL" id="ABH00172.1"/>
    </source>
</evidence>
<dbReference type="EMBL" id="CP000432">
    <property type="protein sequence ID" value="ABH00172.1"/>
    <property type="molecule type" value="Genomic_DNA"/>
</dbReference>
<evidence type="ECO:0000259" key="5">
    <source>
        <dbReference type="PROSITE" id="PS51900"/>
    </source>
</evidence>
<dbReference type="HOGENOM" id="CLU_979617_0_0_11"/>
<dbReference type="Gene3D" id="1.10.443.10">
    <property type="entry name" value="Intergrase catalytic core"/>
    <property type="match status" value="1"/>
</dbReference>
<dbReference type="InterPro" id="IPR044068">
    <property type="entry name" value="CB"/>
</dbReference>
<protein>
    <submittedName>
        <fullName evidence="6">Possible site-specific recombinase, phage integrase family protein</fullName>
    </submittedName>
</protein>
<dbReference type="SUPFAM" id="SSF56349">
    <property type="entry name" value="DNA breaking-rejoining enzymes"/>
    <property type="match status" value="1"/>
</dbReference>
<evidence type="ECO:0000313" key="7">
    <source>
        <dbReference type="Proteomes" id="UP000008710"/>
    </source>
</evidence>
<feature type="domain" description="Core-binding (CB)" evidence="5">
    <location>
        <begin position="45"/>
        <end position="140"/>
    </location>
</feature>
<dbReference type="KEGG" id="rha:RHA1_ro09129"/>
<dbReference type="GO" id="GO:0015074">
    <property type="term" value="P:DNA integration"/>
    <property type="evidence" value="ECO:0007669"/>
    <property type="project" value="InterPro"/>
</dbReference>
<evidence type="ECO:0000256" key="3">
    <source>
        <dbReference type="PROSITE-ProRule" id="PRU01248"/>
    </source>
</evidence>
<reference evidence="7" key="1">
    <citation type="journal article" date="2006" name="Proc. Natl. Acad. Sci. U.S.A.">
        <title>The complete genome of Rhodococcus sp. RHA1 provides insights into a catabolic powerhouse.</title>
        <authorList>
            <person name="McLeod M.P."/>
            <person name="Warren R.L."/>
            <person name="Hsiao W.W.L."/>
            <person name="Araki N."/>
            <person name="Myhre M."/>
            <person name="Fernandes C."/>
            <person name="Miyazawa D."/>
            <person name="Wong W."/>
            <person name="Lillquist A.L."/>
            <person name="Wang D."/>
            <person name="Dosanjh M."/>
            <person name="Hara H."/>
            <person name="Petrescu A."/>
            <person name="Morin R.D."/>
            <person name="Yang G."/>
            <person name="Stott J.M."/>
            <person name="Schein J.E."/>
            <person name="Shin H."/>
            <person name="Smailus D."/>
            <person name="Siddiqui A.S."/>
            <person name="Marra M.A."/>
            <person name="Jones S.J.M."/>
            <person name="Holt R."/>
            <person name="Brinkman F.S.L."/>
            <person name="Miyauchi K."/>
            <person name="Fukuda M."/>
            <person name="Davies J.E."/>
            <person name="Mohn W.W."/>
            <person name="Eltis L.D."/>
        </authorList>
    </citation>
    <scope>NUCLEOTIDE SEQUENCE [LARGE SCALE GENOMIC DNA]</scope>
    <source>
        <strain evidence="7">RHA1</strain>
    </source>
</reference>
<dbReference type="AlphaFoldDB" id="Q0RX14"/>